<protein>
    <submittedName>
        <fullName evidence="2">Uncharacterized protein</fullName>
    </submittedName>
</protein>
<name>A0A553P0V7_9TELE</name>
<keyword evidence="3" id="KW-1185">Reference proteome</keyword>
<dbReference type="EMBL" id="SRMA01026761">
    <property type="protein sequence ID" value="TRY71324.1"/>
    <property type="molecule type" value="Genomic_DNA"/>
</dbReference>
<comment type="caution">
    <text evidence="2">The sequence shown here is derived from an EMBL/GenBank/DDBJ whole genome shotgun (WGS) entry which is preliminary data.</text>
</comment>
<reference evidence="2 3" key="1">
    <citation type="journal article" date="2019" name="Sci. Data">
        <title>Hybrid genome assembly and annotation of Danionella translucida.</title>
        <authorList>
            <person name="Kadobianskyi M."/>
            <person name="Schulze L."/>
            <person name="Schuelke M."/>
            <person name="Judkewitz B."/>
        </authorList>
    </citation>
    <scope>NUCLEOTIDE SEQUENCE [LARGE SCALE GENOMIC DNA]</scope>
    <source>
        <strain evidence="2 3">Bolton</strain>
    </source>
</reference>
<feature type="region of interest" description="Disordered" evidence="1">
    <location>
        <begin position="1"/>
        <end position="29"/>
    </location>
</feature>
<accession>A0A553P0V7</accession>
<dbReference type="Proteomes" id="UP000316079">
    <property type="component" value="Unassembled WGS sequence"/>
</dbReference>
<sequence>EASCSDLLGQDARRLKPRRSAKDSVAPDHLCPQQLEQALSVRVQRSSLGTVFGISIKPQKVEEKTCATTDE</sequence>
<organism evidence="2 3">
    <name type="scientific">Danionella cerebrum</name>
    <dbReference type="NCBI Taxonomy" id="2873325"/>
    <lineage>
        <taxon>Eukaryota</taxon>
        <taxon>Metazoa</taxon>
        <taxon>Chordata</taxon>
        <taxon>Craniata</taxon>
        <taxon>Vertebrata</taxon>
        <taxon>Euteleostomi</taxon>
        <taxon>Actinopterygii</taxon>
        <taxon>Neopterygii</taxon>
        <taxon>Teleostei</taxon>
        <taxon>Ostariophysi</taxon>
        <taxon>Cypriniformes</taxon>
        <taxon>Danionidae</taxon>
        <taxon>Danioninae</taxon>
        <taxon>Danionella</taxon>
    </lineage>
</organism>
<evidence type="ECO:0000313" key="2">
    <source>
        <dbReference type="EMBL" id="TRY71324.1"/>
    </source>
</evidence>
<evidence type="ECO:0000256" key="1">
    <source>
        <dbReference type="SAM" id="MobiDB-lite"/>
    </source>
</evidence>
<proteinExistence type="predicted"/>
<dbReference type="AlphaFoldDB" id="A0A553P0V7"/>
<gene>
    <name evidence="2" type="ORF">DNTS_002261</name>
</gene>
<feature type="non-terminal residue" evidence="2">
    <location>
        <position position="1"/>
    </location>
</feature>
<evidence type="ECO:0000313" key="3">
    <source>
        <dbReference type="Proteomes" id="UP000316079"/>
    </source>
</evidence>